<dbReference type="InterPro" id="IPR036291">
    <property type="entry name" value="NAD(P)-bd_dom_sf"/>
</dbReference>
<dbReference type="SUPFAM" id="SSF51735">
    <property type="entry name" value="NAD(P)-binding Rossmann-fold domains"/>
    <property type="match status" value="1"/>
</dbReference>
<protein>
    <recommendedName>
        <fullName evidence="3">3-beta hydroxysteroid dehydrogenase/isomerase domain-containing protein</fullName>
    </recommendedName>
</protein>
<dbReference type="OrthoDB" id="10262413at2759"/>
<dbReference type="EMBL" id="LKCW01000071">
    <property type="protein sequence ID" value="KPM41084.1"/>
    <property type="molecule type" value="Genomic_DNA"/>
</dbReference>
<evidence type="ECO:0000313" key="1">
    <source>
        <dbReference type="EMBL" id="KPM41084.1"/>
    </source>
</evidence>
<accession>A0A0N8H787</accession>
<reference evidence="1 2" key="1">
    <citation type="submission" date="2015-09" db="EMBL/GenBank/DDBJ databases">
        <title>Draft genome of a European isolate of the apple canker pathogen Neonectria ditissima.</title>
        <authorList>
            <person name="Gomez-Cortecero A."/>
            <person name="Harrison R.J."/>
            <person name="Armitage A.D."/>
        </authorList>
    </citation>
    <scope>NUCLEOTIDE SEQUENCE [LARGE SCALE GENOMIC DNA]</scope>
    <source>
        <strain evidence="1 2">R09/05</strain>
    </source>
</reference>
<dbReference type="Proteomes" id="UP000050424">
    <property type="component" value="Unassembled WGS sequence"/>
</dbReference>
<dbReference type="GO" id="GO:0005737">
    <property type="term" value="C:cytoplasm"/>
    <property type="evidence" value="ECO:0007669"/>
    <property type="project" value="TreeGrafter"/>
</dbReference>
<evidence type="ECO:0008006" key="3">
    <source>
        <dbReference type="Google" id="ProtNLM"/>
    </source>
</evidence>
<proteinExistence type="predicted"/>
<dbReference type="AlphaFoldDB" id="A0A0N8H787"/>
<dbReference type="PANTHER" id="PTHR48079:SF6">
    <property type="entry name" value="NAD(P)-BINDING DOMAIN-CONTAINING PROTEIN-RELATED"/>
    <property type="match status" value="1"/>
</dbReference>
<gene>
    <name evidence="1" type="ORF">AK830_g5461</name>
</gene>
<dbReference type="PANTHER" id="PTHR48079">
    <property type="entry name" value="PROTEIN YEEZ"/>
    <property type="match status" value="1"/>
</dbReference>
<name>A0A0N8H787_9HYPO</name>
<evidence type="ECO:0000313" key="2">
    <source>
        <dbReference type="Proteomes" id="UP000050424"/>
    </source>
</evidence>
<sequence>MAQNILITGAAGYMQVLDIVLHTAGAVDSRMASNIIDALSQRRRVNGSKTYYIHTSVTATFSAEGGWPFGEVKDTDAILEKEKKIQQPHPINILVAEQGKAQGVTTFNVAVPMTYGRGTGEWRKLSVSIPAYVRTSIKLRTVHKFDIDCSPHAVHISDLTALYALLLEKVLQDEPIPSGENGYYFAEAHRSPTWKLMAELAKGLHSRGLVDTPEVHVWPSHDAGADGLGFPRRFIRAMAMSSGEMVPVNAYKLGWKPKWDEEKFLGSIDDEIQAVQELDTVKMSIFDSLMPSSDK</sequence>
<comment type="caution">
    <text evidence="1">The sequence shown here is derived from an EMBL/GenBank/DDBJ whole genome shotgun (WGS) entry which is preliminary data.</text>
</comment>
<dbReference type="InterPro" id="IPR051783">
    <property type="entry name" value="NAD(P)-dependent_oxidoreduct"/>
</dbReference>
<dbReference type="GO" id="GO:0004029">
    <property type="term" value="F:aldehyde dehydrogenase (NAD+) activity"/>
    <property type="evidence" value="ECO:0007669"/>
    <property type="project" value="TreeGrafter"/>
</dbReference>
<organism evidence="1 2">
    <name type="scientific">Neonectria ditissima</name>
    <dbReference type="NCBI Taxonomy" id="78410"/>
    <lineage>
        <taxon>Eukaryota</taxon>
        <taxon>Fungi</taxon>
        <taxon>Dikarya</taxon>
        <taxon>Ascomycota</taxon>
        <taxon>Pezizomycotina</taxon>
        <taxon>Sordariomycetes</taxon>
        <taxon>Hypocreomycetidae</taxon>
        <taxon>Hypocreales</taxon>
        <taxon>Nectriaceae</taxon>
        <taxon>Neonectria</taxon>
    </lineage>
</organism>
<keyword evidence="2" id="KW-1185">Reference proteome</keyword>